<reference evidence="3 4" key="1">
    <citation type="submission" date="2017-02" db="EMBL/GenBank/DDBJ databases">
        <authorList>
            <person name="Peterson S.W."/>
        </authorList>
    </citation>
    <scope>NUCLEOTIDE SEQUENCE [LARGE SCALE GENOMIC DNA]</scope>
    <source>
        <strain evidence="3 4">DSM 22899</strain>
    </source>
</reference>
<evidence type="ECO:0000256" key="2">
    <source>
        <dbReference type="SAM" id="SignalP"/>
    </source>
</evidence>
<organism evidence="3 4">
    <name type="scientific">Parapedobacter luteus</name>
    <dbReference type="NCBI Taxonomy" id="623280"/>
    <lineage>
        <taxon>Bacteria</taxon>
        <taxon>Pseudomonadati</taxon>
        <taxon>Bacteroidota</taxon>
        <taxon>Sphingobacteriia</taxon>
        <taxon>Sphingobacteriales</taxon>
        <taxon>Sphingobacteriaceae</taxon>
        <taxon>Parapedobacter</taxon>
    </lineage>
</organism>
<accession>A0A1T5AU76</accession>
<feature type="coiled-coil region" evidence="1">
    <location>
        <begin position="103"/>
        <end position="160"/>
    </location>
</feature>
<keyword evidence="4" id="KW-1185">Reference proteome</keyword>
<feature type="chain" id="PRO_5012097604" evidence="2">
    <location>
        <begin position="24"/>
        <end position="196"/>
    </location>
</feature>
<dbReference type="RefSeq" id="WP_139378544.1">
    <property type="nucleotide sequence ID" value="NZ_FUYS01000002.1"/>
</dbReference>
<name>A0A1T5AU76_9SPHI</name>
<dbReference type="AlphaFoldDB" id="A0A1T5AU76"/>
<evidence type="ECO:0000256" key="1">
    <source>
        <dbReference type="SAM" id="Coils"/>
    </source>
</evidence>
<keyword evidence="1" id="KW-0175">Coiled coil</keyword>
<sequence>MKTLAIITLFATANAGTTCFAHAADKPVAIHPITNEVSELTKRLEAFKSQVAFHERNVSVLWQQYDLAVQRIQNQTGSHADLARDEAFFVGVYQQDIDNGIRVEESQKAIAEIKVRYARAHEQRTAQEARHIAVLQTQLKKELKREAKALKKTKEAHASLAKTLPMLTEVEQYIHESIKRADMLLSDTHKTIIATR</sequence>
<evidence type="ECO:0000313" key="3">
    <source>
        <dbReference type="EMBL" id="SKB38572.1"/>
    </source>
</evidence>
<gene>
    <name evidence="3" type="ORF">SAMN05660226_01064</name>
</gene>
<dbReference type="EMBL" id="FUYS01000002">
    <property type="protein sequence ID" value="SKB38572.1"/>
    <property type="molecule type" value="Genomic_DNA"/>
</dbReference>
<evidence type="ECO:0000313" key="4">
    <source>
        <dbReference type="Proteomes" id="UP000190541"/>
    </source>
</evidence>
<keyword evidence="2" id="KW-0732">Signal</keyword>
<dbReference type="OrthoDB" id="798552at2"/>
<dbReference type="Proteomes" id="UP000190541">
    <property type="component" value="Unassembled WGS sequence"/>
</dbReference>
<feature type="signal peptide" evidence="2">
    <location>
        <begin position="1"/>
        <end position="23"/>
    </location>
</feature>
<protein>
    <submittedName>
        <fullName evidence="3">Uncharacterized protein</fullName>
    </submittedName>
</protein>
<proteinExistence type="predicted"/>